<dbReference type="Gene3D" id="3.30.200.20">
    <property type="entry name" value="Phosphorylase Kinase, domain 1"/>
    <property type="match status" value="1"/>
</dbReference>
<evidence type="ECO:0000256" key="6">
    <source>
        <dbReference type="ARBA" id="ARBA00022840"/>
    </source>
</evidence>
<dbReference type="InterPro" id="IPR011989">
    <property type="entry name" value="ARM-like"/>
</dbReference>
<organism evidence="9">
    <name type="scientific">hydrothermal vent metagenome</name>
    <dbReference type="NCBI Taxonomy" id="652676"/>
    <lineage>
        <taxon>unclassified sequences</taxon>
        <taxon>metagenomes</taxon>
        <taxon>ecological metagenomes</taxon>
    </lineage>
</organism>
<dbReference type="GO" id="GO:0005524">
    <property type="term" value="F:ATP binding"/>
    <property type="evidence" value="ECO:0007669"/>
    <property type="project" value="UniProtKB-KW"/>
</dbReference>
<feature type="domain" description="Protein kinase" evidence="8">
    <location>
        <begin position="527"/>
        <end position="789"/>
    </location>
</feature>
<dbReference type="SMART" id="SM00567">
    <property type="entry name" value="EZ_HEAT"/>
    <property type="match status" value="9"/>
</dbReference>
<keyword evidence="2" id="KW-0808">Transferase</keyword>
<dbReference type="CDD" id="cd14014">
    <property type="entry name" value="STKc_PknB_like"/>
    <property type="match status" value="1"/>
</dbReference>
<feature type="compositionally biased region" description="Low complexity" evidence="7">
    <location>
        <begin position="480"/>
        <end position="493"/>
    </location>
</feature>
<evidence type="ECO:0000256" key="1">
    <source>
        <dbReference type="ARBA" id="ARBA00022527"/>
    </source>
</evidence>
<keyword evidence="3" id="KW-0677">Repeat</keyword>
<keyword evidence="6" id="KW-0067">ATP-binding</keyword>
<gene>
    <name evidence="9" type="ORF">MNBD_GAMMA24-1034</name>
</gene>
<dbReference type="AlphaFoldDB" id="A0A3B1BKD1"/>
<dbReference type="EMBL" id="UOFZ01000052">
    <property type="protein sequence ID" value="VAX12593.1"/>
    <property type="molecule type" value="Genomic_DNA"/>
</dbReference>
<dbReference type="Gene3D" id="1.10.510.10">
    <property type="entry name" value="Transferase(Phosphotransferase) domain 1"/>
    <property type="match status" value="1"/>
</dbReference>
<evidence type="ECO:0000256" key="4">
    <source>
        <dbReference type="ARBA" id="ARBA00022741"/>
    </source>
</evidence>
<dbReference type="PANTHER" id="PTHR43289:SF6">
    <property type="entry name" value="SERINE_THREONINE-PROTEIN KINASE NEKL-3"/>
    <property type="match status" value="1"/>
</dbReference>
<dbReference type="FunFam" id="1.10.510.10:FF:000021">
    <property type="entry name" value="Serine/threonine protein kinase"/>
    <property type="match status" value="1"/>
</dbReference>
<dbReference type="InterPro" id="IPR008271">
    <property type="entry name" value="Ser/Thr_kinase_AS"/>
</dbReference>
<protein>
    <submittedName>
        <fullName evidence="9">Serine/threonine protein kinase PrkC, regulator of stationary phase</fullName>
    </submittedName>
</protein>
<dbReference type="InterPro" id="IPR011009">
    <property type="entry name" value="Kinase-like_dom_sf"/>
</dbReference>
<dbReference type="InterPro" id="IPR021133">
    <property type="entry name" value="HEAT_type_2"/>
</dbReference>
<dbReference type="PROSITE" id="PS00108">
    <property type="entry name" value="PROTEIN_KINASE_ST"/>
    <property type="match status" value="1"/>
</dbReference>
<dbReference type="PANTHER" id="PTHR43289">
    <property type="entry name" value="MITOGEN-ACTIVATED PROTEIN KINASE KINASE KINASE 20-RELATED"/>
    <property type="match status" value="1"/>
</dbReference>
<dbReference type="SUPFAM" id="SSF56112">
    <property type="entry name" value="Protein kinase-like (PK-like)"/>
    <property type="match status" value="1"/>
</dbReference>
<dbReference type="SMART" id="SM00220">
    <property type="entry name" value="S_TKc"/>
    <property type="match status" value="1"/>
</dbReference>
<evidence type="ECO:0000313" key="9">
    <source>
        <dbReference type="EMBL" id="VAX12593.1"/>
    </source>
</evidence>
<dbReference type="PROSITE" id="PS00107">
    <property type="entry name" value="PROTEIN_KINASE_ATP"/>
    <property type="match status" value="1"/>
</dbReference>
<keyword evidence="4" id="KW-0547">Nucleotide-binding</keyword>
<dbReference type="InterPro" id="IPR000357">
    <property type="entry name" value="HEAT"/>
</dbReference>
<dbReference type="PROSITE" id="PS50011">
    <property type="entry name" value="PROTEIN_KINASE_DOM"/>
    <property type="match status" value="1"/>
</dbReference>
<evidence type="ECO:0000256" key="3">
    <source>
        <dbReference type="ARBA" id="ARBA00022737"/>
    </source>
</evidence>
<dbReference type="Pfam" id="PF13646">
    <property type="entry name" value="HEAT_2"/>
    <property type="match status" value="3"/>
</dbReference>
<dbReference type="InterPro" id="IPR017441">
    <property type="entry name" value="Protein_kinase_ATP_BS"/>
</dbReference>
<dbReference type="InterPro" id="IPR000719">
    <property type="entry name" value="Prot_kinase_dom"/>
</dbReference>
<dbReference type="Gene3D" id="1.25.10.10">
    <property type="entry name" value="Leucine-rich Repeat Variant"/>
    <property type="match status" value="3"/>
</dbReference>
<dbReference type="InterPro" id="IPR016024">
    <property type="entry name" value="ARM-type_fold"/>
</dbReference>
<name>A0A3B1BKD1_9ZZZZ</name>
<keyword evidence="5 9" id="KW-0418">Kinase</keyword>
<proteinExistence type="predicted"/>
<sequence>MALLDSFKANKAISVVLAHNQVSAGELKNAVVKIKSIGEATIPKLISAIADSSNNKPLENLLLNFINNQTLPYYMDALADEDKTIVTYVMRLLSKSQKYDPNRLIQLFEDPEIHKNVLVQILNSHKQSLNSNKLFQALENVDKNIRILIFKVLEDIVQESMVPKLLVYAESKDPNTRLHIARLLAKFSIEQVRDKLLQLLKDKHTEIRLAALDGLGKMKIPVSAREICPALKDPNLTVQARAIETLVKIEDPDIVRYLVEILQDESEYIRRAAVEVLNEVADPSSIKDLLHAMRDQDWWVKVRAADALGSIGGPKVVEAVLELLNHEDDFFRRTAVEILNSIKDERAVNYLINALNDKDWWVRERAADALAKMGSDQAIPALLTMLDEQPKSAKIAIQALADIGNTDAIAPLISKLQDSETSLKKYIIEALGELSDHQYAENVESALKQALENNDEDVRQVASATLDTIIAKNRFMANRSSSTNSESTLNSGTEKTAVSRQQPLSDVAIQQIDPAMLKPGMLLSDRYEIVKHIGKGAFGFVILVKDKMVNEEIILKFLNPQMATDESVIQRFVYELRYTRKITHPNVIRIYDFLTFGKSYAISMEYFDSHSLSYEVKNKLTGDIKRNIKIIIDICNGLNIAHQANVVHRDIKPANILVDKNNVVKIVDFGLAAAASQGDARITKSGILVGTPTYMAPEQVRGRKIDTRTDIYSLGIVMYEMFTGRPPFKEKDHMATLFKHVEGKPVPAKEMNPKIDEELNNIIMHAIHVDPTQRYQHIDQLARDLQTLYDKGIY</sequence>
<accession>A0A3B1BKD1</accession>
<evidence type="ECO:0000256" key="2">
    <source>
        <dbReference type="ARBA" id="ARBA00022679"/>
    </source>
</evidence>
<dbReference type="InterPro" id="IPR004155">
    <property type="entry name" value="PBS_lyase_HEAT"/>
</dbReference>
<evidence type="ECO:0000256" key="5">
    <source>
        <dbReference type="ARBA" id="ARBA00022777"/>
    </source>
</evidence>
<dbReference type="Pfam" id="PF02985">
    <property type="entry name" value="HEAT"/>
    <property type="match status" value="1"/>
</dbReference>
<dbReference type="GO" id="GO:0004674">
    <property type="term" value="F:protein serine/threonine kinase activity"/>
    <property type="evidence" value="ECO:0007669"/>
    <property type="project" value="UniProtKB-KW"/>
</dbReference>
<keyword evidence="1 9" id="KW-0723">Serine/threonine-protein kinase</keyword>
<dbReference type="Pfam" id="PF00069">
    <property type="entry name" value="Pkinase"/>
    <property type="match status" value="1"/>
</dbReference>
<dbReference type="SUPFAM" id="SSF48371">
    <property type="entry name" value="ARM repeat"/>
    <property type="match status" value="1"/>
</dbReference>
<reference evidence="9" key="1">
    <citation type="submission" date="2018-06" db="EMBL/GenBank/DDBJ databases">
        <authorList>
            <person name="Zhirakovskaya E."/>
        </authorList>
    </citation>
    <scope>NUCLEOTIDE SEQUENCE</scope>
</reference>
<dbReference type="PROSITE" id="PS50077">
    <property type="entry name" value="HEAT_REPEAT"/>
    <property type="match status" value="1"/>
</dbReference>
<evidence type="ECO:0000256" key="7">
    <source>
        <dbReference type="SAM" id="MobiDB-lite"/>
    </source>
</evidence>
<feature type="region of interest" description="Disordered" evidence="7">
    <location>
        <begin position="480"/>
        <end position="502"/>
    </location>
</feature>
<evidence type="ECO:0000259" key="8">
    <source>
        <dbReference type="PROSITE" id="PS50011"/>
    </source>
</evidence>